<dbReference type="PANTHER" id="PTHR31286:SF165">
    <property type="entry name" value="DUF4283 DOMAIN-CONTAINING PROTEIN"/>
    <property type="match status" value="1"/>
</dbReference>
<reference evidence="3 4" key="1">
    <citation type="submission" date="2020-06" db="EMBL/GenBank/DDBJ databases">
        <title>Transcriptomic and genomic resources for Thalictrum thalictroides and T. hernandezii: Facilitating candidate gene discovery in an emerging model plant lineage.</title>
        <authorList>
            <person name="Arias T."/>
            <person name="Riano-Pachon D.M."/>
            <person name="Di Stilio V.S."/>
        </authorList>
    </citation>
    <scope>NUCLEOTIDE SEQUENCE [LARGE SCALE GENOMIC DNA]</scope>
    <source>
        <strain evidence="4">cv. WT478/WT964</strain>
        <tissue evidence="3">Leaves</tissue>
    </source>
</reference>
<name>A0A7J6VS45_THATH</name>
<organism evidence="3 4">
    <name type="scientific">Thalictrum thalictroides</name>
    <name type="common">Rue-anemone</name>
    <name type="synonym">Anemone thalictroides</name>
    <dbReference type="NCBI Taxonomy" id="46969"/>
    <lineage>
        <taxon>Eukaryota</taxon>
        <taxon>Viridiplantae</taxon>
        <taxon>Streptophyta</taxon>
        <taxon>Embryophyta</taxon>
        <taxon>Tracheophyta</taxon>
        <taxon>Spermatophyta</taxon>
        <taxon>Magnoliopsida</taxon>
        <taxon>Ranunculales</taxon>
        <taxon>Ranunculaceae</taxon>
        <taxon>Thalictroideae</taxon>
        <taxon>Thalictrum</taxon>
    </lineage>
</organism>
<feature type="domain" description="DUF4283" evidence="2">
    <location>
        <begin position="1"/>
        <end position="36"/>
    </location>
</feature>
<dbReference type="EMBL" id="JABWDY010027834">
    <property type="protein sequence ID" value="KAF5187581.1"/>
    <property type="molecule type" value="Genomic_DNA"/>
</dbReference>
<proteinExistence type="predicted"/>
<dbReference type="Proteomes" id="UP000554482">
    <property type="component" value="Unassembled WGS sequence"/>
</dbReference>
<accession>A0A7J6VS45</accession>
<dbReference type="AlphaFoldDB" id="A0A7J6VS45"/>
<feature type="region of interest" description="Disordered" evidence="1">
    <location>
        <begin position="153"/>
        <end position="174"/>
    </location>
</feature>
<feature type="region of interest" description="Disordered" evidence="1">
    <location>
        <begin position="211"/>
        <end position="246"/>
    </location>
</feature>
<protein>
    <submittedName>
        <fullName evidence="3">Rna exonuclease</fullName>
    </submittedName>
</protein>
<feature type="compositionally biased region" description="Low complexity" evidence="1">
    <location>
        <begin position="222"/>
        <end position="234"/>
    </location>
</feature>
<evidence type="ECO:0000256" key="1">
    <source>
        <dbReference type="SAM" id="MobiDB-lite"/>
    </source>
</evidence>
<keyword evidence="3" id="KW-0378">Hydrolase</keyword>
<feature type="region of interest" description="Disordered" evidence="1">
    <location>
        <begin position="113"/>
        <end position="136"/>
    </location>
</feature>
<evidence type="ECO:0000313" key="4">
    <source>
        <dbReference type="Proteomes" id="UP000554482"/>
    </source>
</evidence>
<feature type="compositionally biased region" description="Basic and acidic residues" evidence="1">
    <location>
        <begin position="113"/>
        <end position="123"/>
    </location>
</feature>
<keyword evidence="4" id="KW-1185">Reference proteome</keyword>
<dbReference type="InterPro" id="IPR025558">
    <property type="entry name" value="DUF4283"/>
</dbReference>
<gene>
    <name evidence="3" type="ORF">FRX31_022833</name>
</gene>
<feature type="compositionally biased region" description="Acidic residues" evidence="1">
    <location>
        <begin position="235"/>
        <end position="246"/>
    </location>
</feature>
<feature type="compositionally biased region" description="Acidic residues" evidence="1">
    <location>
        <begin position="211"/>
        <end position="221"/>
    </location>
</feature>
<dbReference type="InterPro" id="IPR040256">
    <property type="entry name" value="At4g02000-like"/>
</dbReference>
<dbReference type="GO" id="GO:0004527">
    <property type="term" value="F:exonuclease activity"/>
    <property type="evidence" value="ECO:0007669"/>
    <property type="project" value="UniProtKB-KW"/>
</dbReference>
<keyword evidence="3" id="KW-0540">Nuclease</keyword>
<dbReference type="PANTHER" id="PTHR31286">
    <property type="entry name" value="GLYCINE-RICH CELL WALL STRUCTURAL PROTEIN 1.8-LIKE"/>
    <property type="match status" value="1"/>
</dbReference>
<evidence type="ECO:0000313" key="3">
    <source>
        <dbReference type="EMBL" id="KAF5187581.1"/>
    </source>
</evidence>
<comment type="caution">
    <text evidence="3">The sequence shown here is derived from an EMBL/GenBank/DDBJ whole genome shotgun (WGS) entry which is preliminary data.</text>
</comment>
<dbReference type="OrthoDB" id="1096772at2759"/>
<keyword evidence="3" id="KW-0269">Exonuclease</keyword>
<sequence length="419" mass="47868">MFYFKFSNEDDKNEVLEEGPFYMAGKLFIIRSWTREIEENRGSITTIPIWVKMFNVPKHLWSAKGFSFLASSIGKPVCMDKVTERKQMLTFAMICVDVPAEKELPKEIKLETKAESTHSKQKEATIQSKEGKGGMATTKETMEEKIEDVRQGNLEMNPPQPVTTPRHLDDTPGVKKKQILSNRFKCLEDETTLEAQTEKLQLAIVEGPTLVEEDDLEESDDSLVMPDEVQSSWESSEEGSDDEGLEEGVNYELQKCKPATPDNTKYLLATEEKEKAEKAMSRVQTRGLNDPKKVVEVRKLINTHNLKLVGLVETKVKAKNTAFVQRRFDGSESANNNSQDHRGRIWVLWDPKAISLKVLEMTDQVIHCHVEDKTVAIGYVVSIVYGRNNRIDREKLWRNIVLFNRRVAFKEPLDSTRGL</sequence>
<evidence type="ECO:0000259" key="2">
    <source>
        <dbReference type="Pfam" id="PF14111"/>
    </source>
</evidence>
<dbReference type="Pfam" id="PF14111">
    <property type="entry name" value="DUF4283"/>
    <property type="match status" value="1"/>
</dbReference>